<dbReference type="Proteomes" id="UP000256779">
    <property type="component" value="Unassembled WGS sequence"/>
</dbReference>
<protein>
    <recommendedName>
        <fullName evidence="3">Addiction module component</fullName>
    </recommendedName>
</protein>
<reference evidence="1 2" key="1">
    <citation type="submission" date="2018-07" db="EMBL/GenBank/DDBJ databases">
        <title>Genomic Encyclopedia of Type Strains, Phase IV (KMG-IV): sequencing the most valuable type-strain genomes for metagenomic binning, comparative biology and taxonomic classification.</title>
        <authorList>
            <person name="Goeker M."/>
        </authorList>
    </citation>
    <scope>NUCLEOTIDE SEQUENCE [LARGE SCALE GENOMIC DNA]</scope>
    <source>
        <strain evidence="1 2">DSM 4134</strain>
    </source>
</reference>
<sequence>MSIEARKYQLIEQMMKLDEAELRKLENFLQAESELGTSLDKSIQQAEEGETMPHSEVRKLYQKWL</sequence>
<evidence type="ECO:0008006" key="3">
    <source>
        <dbReference type="Google" id="ProtNLM"/>
    </source>
</evidence>
<dbReference type="AlphaFoldDB" id="A0A3D9L5X6"/>
<evidence type="ECO:0000313" key="2">
    <source>
        <dbReference type="Proteomes" id="UP000256779"/>
    </source>
</evidence>
<keyword evidence="2" id="KW-1185">Reference proteome</keyword>
<comment type="caution">
    <text evidence="1">The sequence shown here is derived from an EMBL/GenBank/DDBJ whole genome shotgun (WGS) entry which is preliminary data.</text>
</comment>
<dbReference type="EMBL" id="QREG01000003">
    <property type="protein sequence ID" value="REE01587.1"/>
    <property type="molecule type" value="Genomic_DNA"/>
</dbReference>
<name>A0A3D9L5X6_MARFU</name>
<proteinExistence type="predicted"/>
<gene>
    <name evidence="1" type="ORF">C7460_103103</name>
</gene>
<organism evidence="1 2">
    <name type="scientific">Marinoscillum furvescens DSM 4134</name>
    <dbReference type="NCBI Taxonomy" id="1122208"/>
    <lineage>
        <taxon>Bacteria</taxon>
        <taxon>Pseudomonadati</taxon>
        <taxon>Bacteroidota</taxon>
        <taxon>Cytophagia</taxon>
        <taxon>Cytophagales</taxon>
        <taxon>Reichenbachiellaceae</taxon>
        <taxon>Marinoscillum</taxon>
    </lineage>
</organism>
<dbReference type="RefSeq" id="WP_115866872.1">
    <property type="nucleotide sequence ID" value="NZ_QREG01000003.1"/>
</dbReference>
<evidence type="ECO:0000313" key="1">
    <source>
        <dbReference type="EMBL" id="REE01587.1"/>
    </source>
</evidence>
<dbReference type="OrthoDB" id="1122071at2"/>
<accession>A0A3D9L5X6</accession>